<accession>A0A382AHU0</accession>
<organism evidence="1">
    <name type="scientific">marine metagenome</name>
    <dbReference type="NCBI Taxonomy" id="408172"/>
    <lineage>
        <taxon>unclassified sequences</taxon>
        <taxon>metagenomes</taxon>
        <taxon>ecological metagenomes</taxon>
    </lineage>
</organism>
<reference evidence="1" key="1">
    <citation type="submission" date="2018-05" db="EMBL/GenBank/DDBJ databases">
        <authorList>
            <person name="Lanie J.A."/>
            <person name="Ng W.-L."/>
            <person name="Kazmierczak K.M."/>
            <person name="Andrzejewski T.M."/>
            <person name="Davidsen T.M."/>
            <person name="Wayne K.J."/>
            <person name="Tettelin H."/>
            <person name="Glass J.I."/>
            <person name="Rusch D."/>
            <person name="Podicherti R."/>
            <person name="Tsui H.-C.T."/>
            <person name="Winkler M.E."/>
        </authorList>
    </citation>
    <scope>NUCLEOTIDE SEQUENCE</scope>
</reference>
<dbReference type="AlphaFoldDB" id="A0A382AHU0"/>
<gene>
    <name evidence="1" type="ORF">METZ01_LOCUS153715</name>
</gene>
<name>A0A382AHU0_9ZZZZ</name>
<proteinExistence type="predicted"/>
<protein>
    <submittedName>
        <fullName evidence="1">Uncharacterized protein</fullName>
    </submittedName>
</protein>
<sequence length="233" mass="26407">MSSSSDWYKAIEQTYVVKYPKQHLATFGITSIEYFVVTEPLYAAIDSQKKELEGVVRKGKVKAEQPKLITPTYAMNLNGFSDEAYKYFNQIAHLYGANSPGIMYQYNNEPENLEILSGNPNEIAHRISKELRDKKNDLSVVISGVDEFWDVALLKFIYEFTASSVSFNSREMRGAGLMEPQSSAGGVPAVVANQIEEMFKSVKKGGSAETLKNELDKWGVYPYYEDRFLDLFR</sequence>
<dbReference type="EMBL" id="UINC01025382">
    <property type="protein sequence ID" value="SVB00861.1"/>
    <property type="molecule type" value="Genomic_DNA"/>
</dbReference>
<evidence type="ECO:0000313" key="1">
    <source>
        <dbReference type="EMBL" id="SVB00861.1"/>
    </source>
</evidence>